<organism evidence="1">
    <name type="scientific">marine sediment metagenome</name>
    <dbReference type="NCBI Taxonomy" id="412755"/>
    <lineage>
        <taxon>unclassified sequences</taxon>
        <taxon>metagenomes</taxon>
        <taxon>ecological metagenomes</taxon>
    </lineage>
</organism>
<comment type="caution">
    <text evidence="1">The sequence shown here is derived from an EMBL/GenBank/DDBJ whole genome shotgun (WGS) entry which is preliminary data.</text>
</comment>
<gene>
    <name evidence="1" type="ORF">S12H4_36420</name>
</gene>
<accession>X1TU33</accession>
<name>X1TU33_9ZZZZ</name>
<evidence type="ECO:0000313" key="1">
    <source>
        <dbReference type="EMBL" id="GAI91060.1"/>
    </source>
</evidence>
<proteinExistence type="predicted"/>
<sequence length="45" mass="5464">MFFIIIPYWHTPRLLTPRRIKDEDCLIAKMTLNSLEYEYGDSDEE</sequence>
<protein>
    <submittedName>
        <fullName evidence="1">Uncharacterized protein</fullName>
    </submittedName>
</protein>
<dbReference type="AlphaFoldDB" id="X1TU33"/>
<reference evidence="1" key="1">
    <citation type="journal article" date="2014" name="Front. Microbiol.">
        <title>High frequency of phylogenetically diverse reductive dehalogenase-homologous genes in deep subseafloor sedimentary metagenomes.</title>
        <authorList>
            <person name="Kawai M."/>
            <person name="Futagami T."/>
            <person name="Toyoda A."/>
            <person name="Takaki Y."/>
            <person name="Nishi S."/>
            <person name="Hori S."/>
            <person name="Arai W."/>
            <person name="Tsubouchi T."/>
            <person name="Morono Y."/>
            <person name="Uchiyama I."/>
            <person name="Ito T."/>
            <person name="Fujiyama A."/>
            <person name="Inagaki F."/>
            <person name="Takami H."/>
        </authorList>
    </citation>
    <scope>NUCLEOTIDE SEQUENCE</scope>
    <source>
        <strain evidence="1">Expedition CK06-06</strain>
    </source>
</reference>
<dbReference type="EMBL" id="BARW01021710">
    <property type="protein sequence ID" value="GAI91060.1"/>
    <property type="molecule type" value="Genomic_DNA"/>
</dbReference>